<accession>A0ABN0VL37</accession>
<dbReference type="SUPFAM" id="SSF49879">
    <property type="entry name" value="SMAD/FHA domain"/>
    <property type="match status" value="1"/>
</dbReference>
<name>A0ABN0VL37_9GAMM</name>
<gene>
    <name evidence="4" type="ORF">GCM10009129_03630</name>
</gene>
<dbReference type="Proteomes" id="UP001501787">
    <property type="component" value="Unassembled WGS sequence"/>
</dbReference>
<dbReference type="PROSITE" id="PS50006">
    <property type="entry name" value="FHA_DOMAIN"/>
    <property type="match status" value="1"/>
</dbReference>
<feature type="region of interest" description="Disordered" evidence="1">
    <location>
        <begin position="143"/>
        <end position="196"/>
    </location>
</feature>
<keyword evidence="5" id="KW-1185">Reference proteome</keyword>
<dbReference type="Pfam" id="PF00498">
    <property type="entry name" value="FHA"/>
    <property type="match status" value="1"/>
</dbReference>
<dbReference type="Gene3D" id="2.60.200.20">
    <property type="match status" value="1"/>
</dbReference>
<feature type="compositionally biased region" description="Basic and acidic residues" evidence="1">
    <location>
        <begin position="247"/>
        <end position="256"/>
    </location>
</feature>
<protein>
    <recommendedName>
        <fullName evidence="3">FHA domain-containing protein</fullName>
    </recommendedName>
</protein>
<organism evidence="4 5">
    <name type="scientific">Psychrobacter aestuarii</name>
    <dbReference type="NCBI Taxonomy" id="556327"/>
    <lineage>
        <taxon>Bacteria</taxon>
        <taxon>Pseudomonadati</taxon>
        <taxon>Pseudomonadota</taxon>
        <taxon>Gammaproteobacteria</taxon>
        <taxon>Moraxellales</taxon>
        <taxon>Moraxellaceae</taxon>
        <taxon>Psychrobacter</taxon>
    </lineage>
</organism>
<feature type="compositionally biased region" description="Acidic residues" evidence="1">
    <location>
        <begin position="257"/>
        <end position="266"/>
    </location>
</feature>
<evidence type="ECO:0000313" key="4">
    <source>
        <dbReference type="EMBL" id="GAA0309697.1"/>
    </source>
</evidence>
<feature type="transmembrane region" description="Helical" evidence="2">
    <location>
        <begin position="414"/>
        <end position="432"/>
    </location>
</feature>
<comment type="caution">
    <text evidence="4">The sequence shown here is derived from an EMBL/GenBank/DDBJ whole genome shotgun (WGS) entry which is preliminary data.</text>
</comment>
<keyword evidence="2" id="KW-0472">Membrane</keyword>
<feature type="compositionally biased region" description="Polar residues" evidence="1">
    <location>
        <begin position="150"/>
        <end position="188"/>
    </location>
</feature>
<dbReference type="SMART" id="SM00240">
    <property type="entry name" value="FHA"/>
    <property type="match status" value="1"/>
</dbReference>
<reference evidence="4 5" key="1">
    <citation type="journal article" date="2019" name="Int. J. Syst. Evol. Microbiol.">
        <title>The Global Catalogue of Microorganisms (GCM) 10K type strain sequencing project: providing services to taxonomists for standard genome sequencing and annotation.</title>
        <authorList>
            <consortium name="The Broad Institute Genomics Platform"/>
            <consortium name="The Broad Institute Genome Sequencing Center for Infectious Disease"/>
            <person name="Wu L."/>
            <person name="Ma J."/>
        </authorList>
    </citation>
    <scope>NUCLEOTIDE SEQUENCE [LARGE SCALE GENOMIC DNA]</scope>
    <source>
        <strain evidence="4 5">JCM 16343</strain>
    </source>
</reference>
<dbReference type="CDD" id="cd00060">
    <property type="entry name" value="FHA"/>
    <property type="match status" value="1"/>
</dbReference>
<dbReference type="InterPro" id="IPR008984">
    <property type="entry name" value="SMAD_FHA_dom_sf"/>
</dbReference>
<keyword evidence="2" id="KW-0812">Transmembrane</keyword>
<keyword evidence="2" id="KW-1133">Transmembrane helix</keyword>
<dbReference type="InterPro" id="IPR000253">
    <property type="entry name" value="FHA_dom"/>
</dbReference>
<feature type="region of interest" description="Disordered" evidence="1">
    <location>
        <begin position="1"/>
        <end position="25"/>
    </location>
</feature>
<feature type="domain" description="FHA" evidence="3">
    <location>
        <begin position="50"/>
        <end position="99"/>
    </location>
</feature>
<feature type="compositionally biased region" description="Polar residues" evidence="1">
    <location>
        <begin position="367"/>
        <end position="407"/>
    </location>
</feature>
<evidence type="ECO:0000313" key="5">
    <source>
        <dbReference type="Proteomes" id="UP001501787"/>
    </source>
</evidence>
<evidence type="ECO:0000259" key="3">
    <source>
        <dbReference type="PROSITE" id="PS50006"/>
    </source>
</evidence>
<proteinExistence type="predicted"/>
<feature type="compositionally biased region" description="Basic and acidic residues" evidence="1">
    <location>
        <begin position="288"/>
        <end position="309"/>
    </location>
</feature>
<dbReference type="EMBL" id="BAAAFR010000001">
    <property type="protein sequence ID" value="GAA0309697.1"/>
    <property type="molecule type" value="Genomic_DNA"/>
</dbReference>
<sequence>MNNPLHPDNHDSHDANSANPDADKTTADTWQLNATTEALGDLTLTIDDSLSVGRGSDNDVVLGSKEVSRNHAVLSVLNGKLYLKDLDSSNGSFINGKRIDSNQSKYVAADDTVAFASFVFTVAPAAHANGVASSAYDDAMTEEMQDEAATHTTAPVQADATQSDTAHAETSTGSVPTDGAQTLGSSTLDHPVDGAALDETPAAAPTADIDTTDAKHPASANLQSEKVEPAEAAHLAEPHTDAPVMSAEKDSPHDVQSDDVTDDDIARDDVAKDEMPSESGIEPTILKDAPHHDAYDDAHDKQMQHERTPTDTAATEAEKPKDEVYGSDAENLQSAHHKDETDPHDKTTETELQKESDPDVLRAKEAATSQFSGTTQLGNSPDVGTQANNAKVQEQHNPATTAQGQPAQKSSGGWFIWLFIAIIIIGAAIWLFNMGG</sequence>
<evidence type="ECO:0000256" key="1">
    <source>
        <dbReference type="SAM" id="MobiDB-lite"/>
    </source>
</evidence>
<feature type="compositionally biased region" description="Basic and acidic residues" evidence="1">
    <location>
        <begin position="336"/>
        <end position="365"/>
    </location>
</feature>
<evidence type="ECO:0000256" key="2">
    <source>
        <dbReference type="SAM" id="Phobius"/>
    </source>
</evidence>
<dbReference type="RefSeq" id="WP_201504107.1">
    <property type="nucleotide sequence ID" value="NZ_BAAAFR010000001.1"/>
</dbReference>
<feature type="region of interest" description="Disordered" evidence="1">
    <location>
        <begin position="243"/>
        <end position="407"/>
    </location>
</feature>